<reference evidence="8 9" key="1">
    <citation type="submission" date="2008-10" db="EMBL/GenBank/DDBJ databases">
        <authorList>
            <person name="Fulton L."/>
            <person name="Clifton S."/>
            <person name="Fulton B."/>
            <person name="Xu J."/>
            <person name="Minx P."/>
            <person name="Pepin K.H."/>
            <person name="Johnson M."/>
            <person name="Bhonagiri V."/>
            <person name="Nash W.E."/>
            <person name="Mardis E.R."/>
            <person name="Wilson R.K."/>
        </authorList>
    </citation>
    <scope>NUCLEOTIDE SEQUENCE [LARGE SCALE GENOMIC DNA]</scope>
    <source>
        <strain evidence="8 9">DSM 2375</strain>
    </source>
</reference>
<dbReference type="PATRIC" id="fig|483214.13.peg.1579"/>
<dbReference type="EMBL" id="ABYW01000018">
    <property type="protein sequence ID" value="EEE42724.1"/>
    <property type="molecule type" value="Genomic_DNA"/>
</dbReference>
<evidence type="ECO:0000256" key="6">
    <source>
        <dbReference type="ARBA" id="ARBA00023239"/>
    </source>
</evidence>
<evidence type="ECO:0000313" key="9">
    <source>
        <dbReference type="Proteomes" id="UP000003489"/>
    </source>
</evidence>
<dbReference type="HOGENOM" id="CLU_041245_0_0_2"/>
<evidence type="ECO:0000256" key="5">
    <source>
        <dbReference type="ARBA" id="ARBA00023014"/>
    </source>
</evidence>
<organism evidence="8 9">
    <name type="scientific">Methanobrevibacter smithii DSM 2375</name>
    <dbReference type="NCBI Taxonomy" id="483214"/>
    <lineage>
        <taxon>Archaea</taxon>
        <taxon>Methanobacteriati</taxon>
        <taxon>Methanobacteriota</taxon>
        <taxon>Methanomada group</taxon>
        <taxon>Methanobacteria</taxon>
        <taxon>Methanobacteriales</taxon>
        <taxon>Methanobacteriaceae</taxon>
        <taxon>Methanobrevibacter</taxon>
    </lineage>
</organism>
<sequence>MIYLFLSDYMDIIEDVSNAIIKASTNLSEDKFNALKKAISVEDNENALWALNQILENYKVASKTKFPLCDDTGIPHVIIEIGEKREITGELIAQINEGIEKGLNNLPARPMAVKGNDVERIEQSKGLYNSPGQMKAASFLIDSFSDDSTYKRNISPDTLNIHFILEGGGPEIRAKTYRVYHKRSIENVIGTAIGWLSESLKMLGCTPSVPAVGIGRTHYEASSLLLKSIVYGNLDSQSDLENYVTQKLNETNIGPLGFGGKTTVLGSFVNVGNQRASGVRIVSVRPSCFVEPRVATLHL</sequence>
<name>B9AGY4_METSM</name>
<dbReference type="GO" id="GO:0051539">
    <property type="term" value="F:4 iron, 4 sulfur cluster binding"/>
    <property type="evidence" value="ECO:0007669"/>
    <property type="project" value="UniProtKB-KW"/>
</dbReference>
<keyword evidence="4" id="KW-0408">Iron</keyword>
<evidence type="ECO:0000256" key="4">
    <source>
        <dbReference type="ARBA" id="ARBA00023004"/>
    </source>
</evidence>
<comment type="caution">
    <text evidence="8">The sequence shown here is derived from an EMBL/GenBank/DDBJ whole genome shotgun (WGS) entry which is preliminary data.</text>
</comment>
<dbReference type="InterPro" id="IPR004646">
    <property type="entry name" value="Fe-S_hydro-lyase_TtdA-typ_cat"/>
</dbReference>
<proteinExistence type="inferred from homology"/>
<evidence type="ECO:0000313" key="8">
    <source>
        <dbReference type="EMBL" id="EEE42724.1"/>
    </source>
</evidence>
<keyword evidence="5" id="KW-0411">Iron-sulfur</keyword>
<keyword evidence="2" id="KW-0004">4Fe-4S</keyword>
<dbReference type="PANTHER" id="PTHR43351:SF2">
    <property type="entry name" value="L(+)-TARTRATE DEHYDRATASE SUBUNIT BETA-RELATED"/>
    <property type="match status" value="1"/>
</dbReference>
<dbReference type="Pfam" id="PF05681">
    <property type="entry name" value="Fumerase"/>
    <property type="match status" value="1"/>
</dbReference>
<dbReference type="GO" id="GO:0016829">
    <property type="term" value="F:lyase activity"/>
    <property type="evidence" value="ECO:0007669"/>
    <property type="project" value="UniProtKB-KW"/>
</dbReference>
<feature type="domain" description="Fe-S hydro-lyase tartrate dehydratase alpha-type catalytic" evidence="7">
    <location>
        <begin position="14"/>
        <end position="291"/>
    </location>
</feature>
<accession>B9AGY4</accession>
<dbReference type="AlphaFoldDB" id="B9AGY4"/>
<evidence type="ECO:0000256" key="2">
    <source>
        <dbReference type="ARBA" id="ARBA00022485"/>
    </source>
</evidence>
<keyword evidence="3" id="KW-0479">Metal-binding</keyword>
<reference evidence="8 9" key="2">
    <citation type="submission" date="2008-11" db="EMBL/GenBank/DDBJ databases">
        <title>Draft genome sequence of Methanobrevibacter smithii (DSM 2375).</title>
        <authorList>
            <person name="Sudarsanam P."/>
            <person name="Ley R."/>
            <person name="Guruge J."/>
            <person name="Turnbaugh P.J."/>
            <person name="Mahowald M."/>
            <person name="Liep D."/>
            <person name="Gordon J."/>
        </authorList>
    </citation>
    <scope>NUCLEOTIDE SEQUENCE [LARGE SCALE GENOMIC DNA]</scope>
    <source>
        <strain evidence="8 9">DSM 2375</strain>
    </source>
</reference>
<dbReference type="Proteomes" id="UP000003489">
    <property type="component" value="Unassembled WGS sequence"/>
</dbReference>
<keyword evidence="6 8" id="KW-0456">Lyase</keyword>
<protein>
    <submittedName>
        <fullName evidence="8">Hydrolyase, tartrate alpha subunit/fumarate domain protein, Fe-S type</fullName>
    </submittedName>
</protein>
<gene>
    <name evidence="8" type="ORF">METSMIALI_01642</name>
</gene>
<dbReference type="GO" id="GO:0046872">
    <property type="term" value="F:metal ion binding"/>
    <property type="evidence" value="ECO:0007669"/>
    <property type="project" value="UniProtKB-KW"/>
</dbReference>
<dbReference type="NCBIfam" id="TIGR00722">
    <property type="entry name" value="ttdA_fumA_fumB"/>
    <property type="match status" value="1"/>
</dbReference>
<evidence type="ECO:0000259" key="7">
    <source>
        <dbReference type="Pfam" id="PF05681"/>
    </source>
</evidence>
<dbReference type="PANTHER" id="PTHR43351">
    <property type="entry name" value="L(+)-TARTRATE DEHYDRATASE SUBUNIT BETA"/>
    <property type="match status" value="1"/>
</dbReference>
<comment type="similarity">
    <text evidence="1">Belongs to the class-I fumarase family.</text>
</comment>
<evidence type="ECO:0000256" key="1">
    <source>
        <dbReference type="ARBA" id="ARBA00008876"/>
    </source>
</evidence>
<evidence type="ECO:0000256" key="3">
    <source>
        <dbReference type="ARBA" id="ARBA00022723"/>
    </source>
</evidence>